<evidence type="ECO:0000256" key="2">
    <source>
        <dbReference type="ARBA" id="ARBA00022729"/>
    </source>
</evidence>
<dbReference type="EMBL" id="JAGFOA010000003">
    <property type="protein sequence ID" value="MBO3663557.1"/>
    <property type="molecule type" value="Genomic_DNA"/>
</dbReference>
<feature type="domain" description="Leucine-binding protein" evidence="4">
    <location>
        <begin position="47"/>
        <end position="361"/>
    </location>
</feature>
<dbReference type="InterPro" id="IPR028081">
    <property type="entry name" value="Leu-bd"/>
</dbReference>
<dbReference type="PANTHER" id="PTHR30483:SF6">
    <property type="entry name" value="PERIPLASMIC BINDING PROTEIN OF ABC TRANSPORTER FOR NATURAL AMINO ACIDS"/>
    <property type="match status" value="1"/>
</dbReference>
<comment type="caution">
    <text evidence="5">The sequence shown here is derived from an EMBL/GenBank/DDBJ whole genome shotgun (WGS) entry which is preliminary data.</text>
</comment>
<comment type="similarity">
    <text evidence="1">Belongs to the leucine-binding protein family.</text>
</comment>
<dbReference type="PROSITE" id="PS51257">
    <property type="entry name" value="PROKAR_LIPOPROTEIN"/>
    <property type="match status" value="1"/>
</dbReference>
<evidence type="ECO:0000256" key="3">
    <source>
        <dbReference type="SAM" id="SignalP"/>
    </source>
</evidence>
<sequence length="425" mass="43499">MVRSKKLIGAVALGAVAALALAGCSAGGTEKPAESTGKPAGGEDLALKVGMLAPSSGSLAFLGPPQILGVQYAQSLINEYAEKTGLDVELVLGDEGDTNNKAYETELPKIMGEDVSALIGAASSGVSKQIIDTVTGAGIVQISTSNTGAFFTDYDDGGMYFRTAPSDVLQGDVLGNFIAEEGVKTLGLLVMNDDYGNGLAGFIKESFEAAGGEVVAESSFNVGDTSFDAQVSEVLAANPEAVAIVSFAEAATIIPALNEKGFDPANLYLVDGNVADYSDAGDNPLSPGVMTGAKGTYPGPTPEQVAAFNEKLKAFATEQGEDLTAFTYGPEAFDAMTVIALASLAAGSTDGEAIAGKLREISGGEGDGEKCDSFAACADLLLEGKTIDYDGASSEIKFDENGDPEGGYINIYEYGEDNTYAPFEG</sequence>
<dbReference type="InterPro" id="IPR051010">
    <property type="entry name" value="BCAA_transport"/>
</dbReference>
<dbReference type="Proteomes" id="UP000680132">
    <property type="component" value="Unassembled WGS sequence"/>
</dbReference>
<feature type="signal peptide" evidence="3">
    <location>
        <begin position="1"/>
        <end position="22"/>
    </location>
</feature>
<dbReference type="RefSeq" id="WP_208502768.1">
    <property type="nucleotide sequence ID" value="NZ_JAGFOA010000003.1"/>
</dbReference>
<dbReference type="CDD" id="cd06346">
    <property type="entry name" value="PBP1_ABC_ligand_binding-like"/>
    <property type="match status" value="1"/>
</dbReference>
<reference evidence="5" key="1">
    <citation type="submission" date="2021-03" db="EMBL/GenBank/DDBJ databases">
        <title>Microbacterium sp. nov., a novel actinobacterium isolated from cow dung.</title>
        <authorList>
            <person name="Zhang L."/>
        </authorList>
    </citation>
    <scope>NUCLEOTIDE SEQUENCE</scope>
    <source>
        <strain evidence="5">NEAU-LLB</strain>
    </source>
</reference>
<evidence type="ECO:0000259" key="4">
    <source>
        <dbReference type="Pfam" id="PF13458"/>
    </source>
</evidence>
<evidence type="ECO:0000313" key="6">
    <source>
        <dbReference type="Proteomes" id="UP000680132"/>
    </source>
</evidence>
<dbReference type="Pfam" id="PF13458">
    <property type="entry name" value="Peripla_BP_6"/>
    <property type="match status" value="1"/>
</dbReference>
<dbReference type="SUPFAM" id="SSF53822">
    <property type="entry name" value="Periplasmic binding protein-like I"/>
    <property type="match status" value="1"/>
</dbReference>
<dbReference type="PANTHER" id="PTHR30483">
    <property type="entry name" value="LEUCINE-SPECIFIC-BINDING PROTEIN"/>
    <property type="match status" value="1"/>
</dbReference>
<organism evidence="5 6">
    <name type="scientific">Microbacterium stercoris</name>
    <dbReference type="NCBI Taxonomy" id="2820289"/>
    <lineage>
        <taxon>Bacteria</taxon>
        <taxon>Bacillati</taxon>
        <taxon>Actinomycetota</taxon>
        <taxon>Actinomycetes</taxon>
        <taxon>Micrococcales</taxon>
        <taxon>Microbacteriaceae</taxon>
        <taxon>Microbacterium</taxon>
    </lineage>
</organism>
<evidence type="ECO:0000313" key="5">
    <source>
        <dbReference type="EMBL" id="MBO3663557.1"/>
    </source>
</evidence>
<gene>
    <name evidence="5" type="ORF">J5V96_08520</name>
</gene>
<feature type="chain" id="PRO_5038537536" evidence="3">
    <location>
        <begin position="23"/>
        <end position="425"/>
    </location>
</feature>
<evidence type="ECO:0000256" key="1">
    <source>
        <dbReference type="ARBA" id="ARBA00010062"/>
    </source>
</evidence>
<keyword evidence="6" id="KW-1185">Reference proteome</keyword>
<keyword evidence="2 3" id="KW-0732">Signal</keyword>
<accession>A0A939TXE2</accession>
<proteinExistence type="inferred from homology"/>
<protein>
    <submittedName>
        <fullName evidence="5">ABC transporter substrate-binding protein</fullName>
    </submittedName>
</protein>
<dbReference type="InterPro" id="IPR028082">
    <property type="entry name" value="Peripla_BP_I"/>
</dbReference>
<dbReference type="AlphaFoldDB" id="A0A939TXE2"/>
<name>A0A939TXE2_9MICO</name>
<dbReference type="Gene3D" id="3.40.50.2300">
    <property type="match status" value="2"/>
</dbReference>